<name>R0J9H9_ANAPL</name>
<sequence>FVVNRHGWSEALAGIKSPHVKYICPHA</sequence>
<accession>R0J9H9</accession>
<proteinExistence type="predicted"/>
<dbReference type="EMBL" id="KB745336">
    <property type="protein sequence ID" value="EOA93840.1"/>
    <property type="molecule type" value="Genomic_DNA"/>
</dbReference>
<feature type="non-terminal residue" evidence="1">
    <location>
        <position position="1"/>
    </location>
</feature>
<dbReference type="AlphaFoldDB" id="R0J9H9"/>
<evidence type="ECO:0000313" key="2">
    <source>
        <dbReference type="Proteomes" id="UP000296049"/>
    </source>
</evidence>
<reference evidence="2" key="1">
    <citation type="journal article" date="2013" name="Nat. Genet.">
        <title>The duck genome and transcriptome provide insight into an avian influenza virus reservoir species.</title>
        <authorList>
            <person name="Huang Y."/>
            <person name="Li Y."/>
            <person name="Burt D.W."/>
            <person name="Chen H."/>
            <person name="Zhang Y."/>
            <person name="Qian W."/>
            <person name="Kim H."/>
            <person name="Gan S."/>
            <person name="Zhao Y."/>
            <person name="Li J."/>
            <person name="Yi K."/>
            <person name="Feng H."/>
            <person name="Zhu P."/>
            <person name="Li B."/>
            <person name="Liu Q."/>
            <person name="Fairley S."/>
            <person name="Magor K.E."/>
            <person name="Du Z."/>
            <person name="Hu X."/>
            <person name="Goodman L."/>
            <person name="Tafer H."/>
            <person name="Vignal A."/>
            <person name="Lee T."/>
            <person name="Kim K.W."/>
            <person name="Sheng Z."/>
            <person name="An Y."/>
            <person name="Searle S."/>
            <person name="Herrero J."/>
            <person name="Groenen M.A."/>
            <person name="Crooijmans R.P."/>
            <person name="Faraut T."/>
            <person name="Cai Q."/>
            <person name="Webster R.G."/>
            <person name="Aldridge J.R."/>
            <person name="Warren W.C."/>
            <person name="Bartschat S."/>
            <person name="Kehr S."/>
            <person name="Marz M."/>
            <person name="Stadler P.F."/>
            <person name="Smith J."/>
            <person name="Kraus R.H."/>
            <person name="Zhao Y."/>
            <person name="Ren L."/>
            <person name="Fei J."/>
            <person name="Morisson M."/>
            <person name="Kaiser P."/>
            <person name="Griffin D.K."/>
            <person name="Rao M."/>
            <person name="Pitel F."/>
            <person name="Wang J."/>
            <person name="Li N."/>
        </authorList>
    </citation>
    <scope>NUCLEOTIDE SEQUENCE [LARGE SCALE GENOMIC DNA]</scope>
</reference>
<feature type="non-terminal residue" evidence="1">
    <location>
        <position position="27"/>
    </location>
</feature>
<keyword evidence="2" id="KW-1185">Reference proteome</keyword>
<dbReference type="Proteomes" id="UP000296049">
    <property type="component" value="Unassembled WGS sequence"/>
</dbReference>
<evidence type="ECO:0000313" key="1">
    <source>
        <dbReference type="EMBL" id="EOA93840.1"/>
    </source>
</evidence>
<gene>
    <name evidence="1" type="ORF">Anapl_15914</name>
</gene>
<protein>
    <submittedName>
        <fullName evidence="1">Acyl-protein thioesterase 1</fullName>
    </submittedName>
</protein>
<organism evidence="1 2">
    <name type="scientific">Anas platyrhynchos</name>
    <name type="common">Mallard</name>
    <name type="synonym">Anas boschas</name>
    <dbReference type="NCBI Taxonomy" id="8839"/>
    <lineage>
        <taxon>Eukaryota</taxon>
        <taxon>Metazoa</taxon>
        <taxon>Chordata</taxon>
        <taxon>Craniata</taxon>
        <taxon>Vertebrata</taxon>
        <taxon>Euteleostomi</taxon>
        <taxon>Archelosauria</taxon>
        <taxon>Archosauria</taxon>
        <taxon>Dinosauria</taxon>
        <taxon>Saurischia</taxon>
        <taxon>Theropoda</taxon>
        <taxon>Coelurosauria</taxon>
        <taxon>Aves</taxon>
        <taxon>Neognathae</taxon>
        <taxon>Galloanserae</taxon>
        <taxon>Anseriformes</taxon>
        <taxon>Anatidae</taxon>
        <taxon>Anatinae</taxon>
        <taxon>Anas</taxon>
    </lineage>
</organism>